<feature type="region of interest" description="Disordered" evidence="6">
    <location>
        <begin position="1"/>
        <end position="27"/>
    </location>
</feature>
<evidence type="ECO:0000313" key="10">
    <source>
        <dbReference type="Proteomes" id="UP000832097"/>
    </source>
</evidence>
<dbReference type="SUPFAM" id="SSF51445">
    <property type="entry name" value="(Trans)glycosidases"/>
    <property type="match status" value="1"/>
</dbReference>
<evidence type="ECO:0000256" key="4">
    <source>
        <dbReference type="ARBA" id="ARBA00022801"/>
    </source>
</evidence>
<dbReference type="RefSeq" id="WP_243554863.1">
    <property type="nucleotide sequence ID" value="NZ_CP094528.1"/>
</dbReference>
<dbReference type="Gene3D" id="3.30.379.10">
    <property type="entry name" value="Chitobiase/beta-hexosaminidase domain 2-like"/>
    <property type="match status" value="1"/>
</dbReference>
<dbReference type="Gene3D" id="3.20.20.80">
    <property type="entry name" value="Glycosidases"/>
    <property type="match status" value="1"/>
</dbReference>
<evidence type="ECO:0000256" key="5">
    <source>
        <dbReference type="ARBA" id="ARBA00023295"/>
    </source>
</evidence>
<accession>A0ABY4C4P1</accession>
<dbReference type="CDD" id="cd06563">
    <property type="entry name" value="GH20_chitobiase-like"/>
    <property type="match status" value="1"/>
</dbReference>
<feature type="domain" description="Glycoside hydrolase family 20 catalytic" evidence="7">
    <location>
        <begin position="159"/>
        <end position="502"/>
    </location>
</feature>
<evidence type="ECO:0000256" key="1">
    <source>
        <dbReference type="ARBA" id="ARBA00001231"/>
    </source>
</evidence>
<comment type="catalytic activity">
    <reaction evidence="1">
        <text>Hydrolysis of terminal non-reducing N-acetyl-D-hexosamine residues in N-acetyl-beta-D-hexosaminides.</text>
        <dbReference type="EC" id="3.2.1.52"/>
    </reaction>
</comment>
<feature type="region of interest" description="Disordered" evidence="6">
    <location>
        <begin position="532"/>
        <end position="551"/>
    </location>
</feature>
<keyword evidence="4" id="KW-0378">Hydrolase</keyword>
<proteinExistence type="inferred from homology"/>
<comment type="similarity">
    <text evidence="2">Belongs to the glycosyl hydrolase 20 family.</text>
</comment>
<evidence type="ECO:0000313" key="9">
    <source>
        <dbReference type="EMBL" id="UOE43705.1"/>
    </source>
</evidence>
<dbReference type="Pfam" id="PF02838">
    <property type="entry name" value="Glyco_hydro_20b"/>
    <property type="match status" value="1"/>
</dbReference>
<dbReference type="EMBL" id="CP094528">
    <property type="protein sequence ID" value="UOE43705.1"/>
    <property type="molecule type" value="Genomic_DNA"/>
</dbReference>
<keyword evidence="10" id="KW-1185">Reference proteome</keyword>
<name>A0ABY4C4P1_9MICO</name>
<evidence type="ECO:0000256" key="3">
    <source>
        <dbReference type="ARBA" id="ARBA00012663"/>
    </source>
</evidence>
<dbReference type="PANTHER" id="PTHR22600">
    <property type="entry name" value="BETA-HEXOSAMINIDASE"/>
    <property type="match status" value="1"/>
</dbReference>
<dbReference type="InterPro" id="IPR029018">
    <property type="entry name" value="Hex-like_dom2"/>
</dbReference>
<dbReference type="PRINTS" id="PR00738">
    <property type="entry name" value="GLHYDRLASE20"/>
</dbReference>
<dbReference type="Proteomes" id="UP000832097">
    <property type="component" value="Chromosome"/>
</dbReference>
<protein>
    <recommendedName>
        <fullName evidence="3">beta-N-acetylhexosaminidase</fullName>
        <ecNumber evidence="3">3.2.1.52</ecNumber>
    </recommendedName>
</protein>
<reference evidence="9 10" key="1">
    <citation type="submission" date="2022-03" db="EMBL/GenBank/DDBJ databases">
        <title>Mucilaginibacter sp. isolated from the gut of Protaetia brevitarsis seulensis larvae.</title>
        <authorList>
            <person name="Won M."/>
            <person name="Kim S.-J."/>
            <person name="Kwon S.-W."/>
        </authorList>
    </citation>
    <scope>NUCLEOTIDE SEQUENCE [LARGE SCALE GENOMIC DNA]</scope>
    <source>
        <strain evidence="9 10">CFWR-12</strain>
    </source>
</reference>
<dbReference type="PANTHER" id="PTHR22600:SF57">
    <property type="entry name" value="BETA-N-ACETYLHEXOSAMINIDASE"/>
    <property type="match status" value="1"/>
</dbReference>
<gene>
    <name evidence="9" type="ORF">MTO99_16255</name>
</gene>
<evidence type="ECO:0000259" key="8">
    <source>
        <dbReference type="Pfam" id="PF02838"/>
    </source>
</evidence>
<evidence type="ECO:0000256" key="2">
    <source>
        <dbReference type="ARBA" id="ARBA00006285"/>
    </source>
</evidence>
<evidence type="ECO:0000256" key="6">
    <source>
        <dbReference type="SAM" id="MobiDB-lite"/>
    </source>
</evidence>
<evidence type="ECO:0000259" key="7">
    <source>
        <dbReference type="Pfam" id="PF00728"/>
    </source>
</evidence>
<sequence>MLVPRPRRAAPAGPSSGGAAGAGRDGRAGRTGLAAGAGRAGFELTASSAITADAELAPVAVWLQGALRPPTGFALPVRPIAGRLTGSIRLAIDDALPAEGYRLRVDAEGVDVIGGGAAGVFAGCQSLLQLFPPAIHRRARVTDAAWRLPAVEIDDAPRFAWRGAMLDVARHFLPVRDVLRFIDLMAAHKLNRLHFHLTDDQGWRIEIPRYPRLTEVGAWRHESQVGAAPGAPGDGRPHGGYYTQDDLREIVAYAAERFVTIVPEIESPGHVQAAIAAYPELGVDRPDVDVWTGWGISEYVLNAEESTVRFFCDVLDDVMDLFPGPYIGIGGDECPRVQWRGSARVQQRMGELGLADEGEVQGWFTGRLAEHLRARGRRAFGWDELLEGEPPHDVVVASWRGSAGITIAARLGYDVVACPDDVAYLDYRQSDGPDEPIPVSVPVTVVDAFRFDPVPPGLSPEEAAHVLGGQANLWSEYMDSPRTVDFFAFPRLAAIAEALWSGSGGDEAGFLRRLDAHLARLDAMGVEYRRADGPRPWQRRPGIPGRPETRAEREANIAALVAQLPRV</sequence>
<dbReference type="InterPro" id="IPR015882">
    <property type="entry name" value="HEX_bac_N"/>
</dbReference>
<dbReference type="SUPFAM" id="SSF55545">
    <property type="entry name" value="beta-N-acetylhexosaminidase-like domain"/>
    <property type="match status" value="1"/>
</dbReference>
<keyword evidence="5" id="KW-0326">Glycosidase</keyword>
<dbReference type="Pfam" id="PF00728">
    <property type="entry name" value="Glyco_hydro_20"/>
    <property type="match status" value="1"/>
</dbReference>
<dbReference type="InterPro" id="IPR015883">
    <property type="entry name" value="Glyco_hydro_20_cat"/>
</dbReference>
<feature type="domain" description="Beta-hexosaminidase bacterial type N-terminal" evidence="8">
    <location>
        <begin position="38"/>
        <end position="156"/>
    </location>
</feature>
<dbReference type="EC" id="3.2.1.52" evidence="3"/>
<organism evidence="9 10">
    <name type="scientific">Agromyces larvae</name>
    <dbReference type="NCBI Taxonomy" id="2929802"/>
    <lineage>
        <taxon>Bacteria</taxon>
        <taxon>Bacillati</taxon>
        <taxon>Actinomycetota</taxon>
        <taxon>Actinomycetes</taxon>
        <taxon>Micrococcales</taxon>
        <taxon>Microbacteriaceae</taxon>
        <taxon>Agromyces</taxon>
    </lineage>
</organism>
<dbReference type="InterPro" id="IPR025705">
    <property type="entry name" value="Beta_hexosaminidase_sua/sub"/>
</dbReference>
<dbReference type="InterPro" id="IPR017853">
    <property type="entry name" value="GH"/>
</dbReference>